<dbReference type="RefSeq" id="WP_092560017.1">
    <property type="nucleotide sequence ID" value="NZ_FOYZ01000005.1"/>
</dbReference>
<evidence type="ECO:0000313" key="1">
    <source>
        <dbReference type="EMBL" id="SFR75103.1"/>
    </source>
</evidence>
<reference evidence="1 2" key="1">
    <citation type="submission" date="2016-10" db="EMBL/GenBank/DDBJ databases">
        <authorList>
            <person name="de Groot N.N."/>
        </authorList>
    </citation>
    <scope>NUCLEOTIDE SEQUENCE [LARGE SCALE GENOMIC DNA]</scope>
    <source>
        <strain evidence="1 2">743A</strain>
    </source>
</reference>
<protein>
    <submittedName>
        <fullName evidence="1">Uncharacterized protein</fullName>
    </submittedName>
</protein>
<evidence type="ECO:0000313" key="2">
    <source>
        <dbReference type="Proteomes" id="UP000199659"/>
    </source>
</evidence>
<dbReference type="InterPro" id="IPR024539">
    <property type="entry name" value="DUF3877"/>
</dbReference>
<name>A0A1I6J7Z9_9FIRM</name>
<dbReference type="STRING" id="37658.SAMN05661086_01439"/>
<organism evidence="1 2">
    <name type="scientific">Anaeromicropila populeti</name>
    <dbReference type="NCBI Taxonomy" id="37658"/>
    <lineage>
        <taxon>Bacteria</taxon>
        <taxon>Bacillati</taxon>
        <taxon>Bacillota</taxon>
        <taxon>Clostridia</taxon>
        <taxon>Lachnospirales</taxon>
        <taxon>Lachnospiraceae</taxon>
        <taxon>Anaeromicropila</taxon>
    </lineage>
</organism>
<accession>A0A1I6J7Z9</accession>
<dbReference type="EMBL" id="FOYZ01000005">
    <property type="protein sequence ID" value="SFR75103.1"/>
    <property type="molecule type" value="Genomic_DNA"/>
</dbReference>
<dbReference type="Pfam" id="PF12993">
    <property type="entry name" value="DUF3877"/>
    <property type="match status" value="1"/>
</dbReference>
<dbReference type="Proteomes" id="UP000199659">
    <property type="component" value="Unassembled WGS sequence"/>
</dbReference>
<sequence length="183" mass="21956">MEFNVSQRFKRLDNSITSTIYEGILKLGYDTGHNMSIYYDLDLLNHLLDTSFQTNQECITYLMDYISEKNSESETCLIFPENGRFKFTVTNLGIEQILSQYKHKPFLKELVDLVRTHIFSVDDIYALFQKYSTEFVGEKVDHSEFQYVFYFNDIQFDEYKYCFNFDEIGGYYHRLLDYDFDKL</sequence>
<keyword evidence="2" id="KW-1185">Reference proteome</keyword>
<dbReference type="OrthoDB" id="1820637at2"/>
<dbReference type="AlphaFoldDB" id="A0A1I6J7Z9"/>
<proteinExistence type="predicted"/>
<gene>
    <name evidence="1" type="ORF">SAMN05661086_01439</name>
</gene>